<organism evidence="2 3">
    <name type="scientific">Desmophyllum pertusum</name>
    <dbReference type="NCBI Taxonomy" id="174260"/>
    <lineage>
        <taxon>Eukaryota</taxon>
        <taxon>Metazoa</taxon>
        <taxon>Cnidaria</taxon>
        <taxon>Anthozoa</taxon>
        <taxon>Hexacorallia</taxon>
        <taxon>Scleractinia</taxon>
        <taxon>Caryophylliina</taxon>
        <taxon>Caryophylliidae</taxon>
        <taxon>Desmophyllum</taxon>
    </lineage>
</organism>
<dbReference type="InterPro" id="IPR006575">
    <property type="entry name" value="RWD_dom"/>
</dbReference>
<evidence type="ECO:0000313" key="3">
    <source>
        <dbReference type="Proteomes" id="UP001163046"/>
    </source>
</evidence>
<dbReference type="Proteomes" id="UP001163046">
    <property type="component" value="Unassembled WGS sequence"/>
</dbReference>
<dbReference type="OrthoDB" id="10263155at2759"/>
<comment type="caution">
    <text evidence="2">The sequence shown here is derived from an EMBL/GenBank/DDBJ whole genome shotgun (WGS) entry which is preliminary data.</text>
</comment>
<feature type="domain" description="RWD" evidence="1">
    <location>
        <begin position="1"/>
        <end position="103"/>
    </location>
</feature>
<sequence length="106" mass="12325">MEVEVLRSIYGRAIYYHGSGREDKQPVSQPVLYEMKLQQSETKIVFTIPEKYPDVLLSISVTQDNQPVYTELESLLFNVAHESCGEVMIYNLIEEAKEWIKKLKLD</sequence>
<dbReference type="InterPro" id="IPR016135">
    <property type="entry name" value="UBQ-conjugating_enzyme/RWD"/>
</dbReference>
<dbReference type="SMART" id="SM00591">
    <property type="entry name" value="RWD"/>
    <property type="match status" value="1"/>
</dbReference>
<evidence type="ECO:0000313" key="2">
    <source>
        <dbReference type="EMBL" id="KAJ7372566.1"/>
    </source>
</evidence>
<name>A0A9X0CRA6_9CNID</name>
<reference evidence="2" key="1">
    <citation type="submission" date="2023-01" db="EMBL/GenBank/DDBJ databases">
        <title>Genome assembly of the deep-sea coral Lophelia pertusa.</title>
        <authorList>
            <person name="Herrera S."/>
            <person name="Cordes E."/>
        </authorList>
    </citation>
    <scope>NUCLEOTIDE SEQUENCE</scope>
    <source>
        <strain evidence="2">USNM1676648</strain>
        <tissue evidence="2">Polyp</tissue>
    </source>
</reference>
<protein>
    <recommendedName>
        <fullName evidence="1">RWD domain-containing protein</fullName>
    </recommendedName>
</protein>
<proteinExistence type="predicted"/>
<accession>A0A9X0CRA6</accession>
<evidence type="ECO:0000259" key="1">
    <source>
        <dbReference type="PROSITE" id="PS50908"/>
    </source>
</evidence>
<keyword evidence="3" id="KW-1185">Reference proteome</keyword>
<dbReference type="AlphaFoldDB" id="A0A9X0CRA6"/>
<dbReference type="EMBL" id="MU826835">
    <property type="protein sequence ID" value="KAJ7372566.1"/>
    <property type="molecule type" value="Genomic_DNA"/>
</dbReference>
<dbReference type="Gene3D" id="3.10.110.10">
    <property type="entry name" value="Ubiquitin Conjugating Enzyme"/>
    <property type="match status" value="1"/>
</dbReference>
<dbReference type="SUPFAM" id="SSF54495">
    <property type="entry name" value="UBC-like"/>
    <property type="match status" value="1"/>
</dbReference>
<gene>
    <name evidence="2" type="ORF">OS493_017837</name>
</gene>
<dbReference type="PROSITE" id="PS50908">
    <property type="entry name" value="RWD"/>
    <property type="match status" value="1"/>
</dbReference>
<dbReference type="Pfam" id="PF05773">
    <property type="entry name" value="RWD"/>
    <property type="match status" value="1"/>
</dbReference>